<comment type="subcellular location">
    <subcellularLocation>
        <location evidence="10">Cytoplasm</location>
    </subcellularLocation>
</comment>
<gene>
    <name evidence="10 12" type="primary">hisH</name>
    <name evidence="12" type="ORF">JBF11_02110</name>
</gene>
<keyword evidence="10" id="KW-0963">Cytoplasm</keyword>
<feature type="domain" description="Glutamine amidotransferase" evidence="11">
    <location>
        <begin position="4"/>
        <end position="208"/>
    </location>
</feature>
<keyword evidence="13" id="KW-1185">Reference proteome</keyword>
<dbReference type="NCBIfam" id="TIGR01855">
    <property type="entry name" value="IMP_synth_hisH"/>
    <property type="match status" value="1"/>
</dbReference>
<dbReference type="Pfam" id="PF00117">
    <property type="entry name" value="GATase"/>
    <property type="match status" value="1"/>
</dbReference>
<comment type="catalytic activity">
    <reaction evidence="9 10">
        <text>L-glutamine + H2O = L-glutamate + NH4(+)</text>
        <dbReference type="Rhea" id="RHEA:15889"/>
        <dbReference type="ChEBI" id="CHEBI:15377"/>
        <dbReference type="ChEBI" id="CHEBI:28938"/>
        <dbReference type="ChEBI" id="CHEBI:29985"/>
        <dbReference type="ChEBI" id="CHEBI:58359"/>
        <dbReference type="EC" id="3.5.1.2"/>
    </reaction>
</comment>
<keyword evidence="5 10" id="KW-0315">Glutamine amidotransferase</keyword>
<keyword evidence="4 10" id="KW-0378">Hydrolase</keyword>
<evidence type="ECO:0000256" key="9">
    <source>
        <dbReference type="ARBA" id="ARBA00049534"/>
    </source>
</evidence>
<evidence type="ECO:0000256" key="1">
    <source>
        <dbReference type="ARBA" id="ARBA00005091"/>
    </source>
</evidence>
<sequence>MIAIIDYKAGNQTSVLRALEFLNIEARITDDDDTIMKAHGVIFPGVGAAKQAMDRLMQNKQDELLKTLAANHKPLLGICLGCQILLEHSEENNTETLGIIKGTCKKFNENWTDGTDENNNPEKIRIPHMGWNSINIKKESPILKNVRSNETVYYVHSYYPEPADANLVLATSTYGKEFAAVYGFNGLWAIQFHPEKSGGTGLQILKNFSEYCMQNHTL</sequence>
<comment type="function">
    <text evidence="10">IGPS catalyzes the conversion of PRFAR and glutamine to IGP, AICAR and glutamate. The HisH subunit catalyzes the hydrolysis of glutamine to glutamate and ammonia as part of the synthesis of IGP and AICAR. The resulting ammonia molecule is channeled to the active site of HisF.</text>
</comment>
<dbReference type="InterPro" id="IPR029062">
    <property type="entry name" value="Class_I_gatase-like"/>
</dbReference>
<evidence type="ECO:0000313" key="13">
    <source>
        <dbReference type="Proteomes" id="UP001058120"/>
    </source>
</evidence>
<evidence type="ECO:0000259" key="11">
    <source>
        <dbReference type="Pfam" id="PF00117"/>
    </source>
</evidence>
<evidence type="ECO:0000256" key="2">
    <source>
        <dbReference type="ARBA" id="ARBA00011152"/>
    </source>
</evidence>
<proteinExistence type="inferred from homology"/>
<dbReference type="PIRSF" id="PIRSF000495">
    <property type="entry name" value="Amidotransf_hisH"/>
    <property type="match status" value="1"/>
</dbReference>
<dbReference type="InterPro" id="IPR010139">
    <property type="entry name" value="Imidazole-glycPsynth_HisH"/>
</dbReference>
<protein>
    <recommendedName>
        <fullName evidence="10">Imidazole glycerol phosphate synthase subunit HisH</fullName>
        <ecNumber evidence="10">4.3.2.10</ecNumber>
    </recommendedName>
    <alternativeName>
        <fullName evidence="10">IGP synthase glutaminase subunit</fullName>
        <ecNumber evidence="10">3.5.1.2</ecNumber>
    </alternativeName>
    <alternativeName>
        <fullName evidence="10">IGP synthase subunit HisH</fullName>
    </alternativeName>
    <alternativeName>
        <fullName evidence="10">ImGP synthase subunit HisH</fullName>
        <shortName evidence="10">IGPS subunit HisH</shortName>
    </alternativeName>
</protein>
<evidence type="ECO:0000256" key="10">
    <source>
        <dbReference type="HAMAP-Rule" id="MF_00278"/>
    </source>
</evidence>
<dbReference type="HAMAP" id="MF_00278">
    <property type="entry name" value="HisH"/>
    <property type="match status" value="1"/>
</dbReference>
<evidence type="ECO:0000256" key="6">
    <source>
        <dbReference type="ARBA" id="ARBA00023102"/>
    </source>
</evidence>
<comment type="catalytic activity">
    <reaction evidence="8 10">
        <text>5-[(5-phospho-1-deoxy-D-ribulos-1-ylimino)methylamino]-1-(5-phospho-beta-D-ribosyl)imidazole-4-carboxamide + L-glutamine = D-erythro-1-(imidazol-4-yl)glycerol 3-phosphate + 5-amino-1-(5-phospho-beta-D-ribosyl)imidazole-4-carboxamide + L-glutamate + H(+)</text>
        <dbReference type="Rhea" id="RHEA:24793"/>
        <dbReference type="ChEBI" id="CHEBI:15378"/>
        <dbReference type="ChEBI" id="CHEBI:29985"/>
        <dbReference type="ChEBI" id="CHEBI:58278"/>
        <dbReference type="ChEBI" id="CHEBI:58359"/>
        <dbReference type="ChEBI" id="CHEBI:58475"/>
        <dbReference type="ChEBI" id="CHEBI:58525"/>
        <dbReference type="EC" id="4.3.2.10"/>
    </reaction>
</comment>
<evidence type="ECO:0000313" key="12">
    <source>
        <dbReference type="EMBL" id="UWX06133.1"/>
    </source>
</evidence>
<keyword evidence="3 10" id="KW-0028">Amino-acid biosynthesis</keyword>
<keyword evidence="6 10" id="KW-0368">Histidine biosynthesis</keyword>
<feature type="active site" evidence="10">
    <location>
        <position position="193"/>
    </location>
</feature>
<evidence type="ECO:0000256" key="4">
    <source>
        <dbReference type="ARBA" id="ARBA00022801"/>
    </source>
</evidence>
<dbReference type="InterPro" id="IPR017926">
    <property type="entry name" value="GATASE"/>
</dbReference>
<dbReference type="PROSITE" id="PS51273">
    <property type="entry name" value="GATASE_TYPE_1"/>
    <property type="match status" value="1"/>
</dbReference>
<dbReference type="Proteomes" id="UP001058120">
    <property type="component" value="Chromosome"/>
</dbReference>
<name>A0ABY5Y281_9BACT</name>
<evidence type="ECO:0000256" key="5">
    <source>
        <dbReference type="ARBA" id="ARBA00022962"/>
    </source>
</evidence>
<evidence type="ECO:0000256" key="8">
    <source>
        <dbReference type="ARBA" id="ARBA00047838"/>
    </source>
</evidence>
<dbReference type="Gene3D" id="3.40.50.880">
    <property type="match status" value="1"/>
</dbReference>
<reference evidence="12" key="1">
    <citation type="submission" date="2020-12" db="EMBL/GenBank/DDBJ databases">
        <title>Taurinivorans muris gen. nov., sp. nov., fundamental and realized metabolic niche of a ubiquitous sulfidogenic bacterium in the murine intestine.</title>
        <authorList>
            <person name="Ye H."/>
            <person name="Hanson B.T."/>
            <person name="Loy A."/>
        </authorList>
    </citation>
    <scope>NUCLEOTIDE SEQUENCE</scope>
    <source>
        <strain evidence="12">LT0009</strain>
    </source>
</reference>
<comment type="pathway">
    <text evidence="1 10">Amino-acid biosynthesis; L-histidine biosynthesis; L-histidine from 5-phospho-alpha-D-ribose 1-diphosphate: step 5/9.</text>
</comment>
<feature type="active site" evidence="10">
    <location>
        <position position="195"/>
    </location>
</feature>
<dbReference type="RefSeq" id="WP_334315733.1">
    <property type="nucleotide sequence ID" value="NZ_CP065938.1"/>
</dbReference>
<feature type="active site" description="Nucleophile" evidence="10">
    <location>
        <position position="79"/>
    </location>
</feature>
<accession>A0ABY5Y281</accession>
<organism evidence="12 13">
    <name type="scientific">Taurinivorans muris</name>
    <dbReference type="NCBI Taxonomy" id="2787751"/>
    <lineage>
        <taxon>Bacteria</taxon>
        <taxon>Pseudomonadati</taxon>
        <taxon>Thermodesulfobacteriota</taxon>
        <taxon>Desulfovibrionia</taxon>
        <taxon>Desulfovibrionales</taxon>
        <taxon>Desulfovibrionaceae</taxon>
        <taxon>Taurinivorans</taxon>
    </lineage>
</organism>
<dbReference type="EC" id="3.5.1.2" evidence="10"/>
<comment type="subunit">
    <text evidence="2 10">Heterodimer of HisH and HisF.</text>
</comment>
<dbReference type="PANTHER" id="PTHR42701:SF1">
    <property type="entry name" value="IMIDAZOLE GLYCEROL PHOSPHATE SYNTHASE SUBUNIT HISH"/>
    <property type="match status" value="1"/>
</dbReference>
<dbReference type="SUPFAM" id="SSF52317">
    <property type="entry name" value="Class I glutamine amidotransferase-like"/>
    <property type="match status" value="1"/>
</dbReference>
<keyword evidence="7 10" id="KW-0456">Lyase</keyword>
<dbReference type="PANTHER" id="PTHR42701">
    <property type="entry name" value="IMIDAZOLE GLYCEROL PHOSPHATE SYNTHASE SUBUNIT HISH"/>
    <property type="match status" value="1"/>
</dbReference>
<evidence type="ECO:0000256" key="3">
    <source>
        <dbReference type="ARBA" id="ARBA00022605"/>
    </source>
</evidence>
<dbReference type="EMBL" id="CP065938">
    <property type="protein sequence ID" value="UWX06133.1"/>
    <property type="molecule type" value="Genomic_DNA"/>
</dbReference>
<dbReference type="CDD" id="cd01748">
    <property type="entry name" value="GATase1_IGP_Synthase"/>
    <property type="match status" value="1"/>
</dbReference>
<evidence type="ECO:0000256" key="7">
    <source>
        <dbReference type="ARBA" id="ARBA00023239"/>
    </source>
</evidence>
<dbReference type="EC" id="4.3.2.10" evidence="10"/>